<dbReference type="GO" id="GO:0030288">
    <property type="term" value="C:outer membrane-bounded periplasmic space"/>
    <property type="evidence" value="ECO:0007669"/>
    <property type="project" value="TreeGrafter"/>
</dbReference>
<proteinExistence type="inferred from homology"/>
<evidence type="ECO:0000256" key="2">
    <source>
        <dbReference type="ARBA" id="ARBA00008814"/>
    </source>
</evidence>
<dbReference type="PANTHER" id="PTHR30532">
    <property type="entry name" value="IRON III DICITRATE-BINDING PERIPLASMIC PROTEIN"/>
    <property type="match status" value="1"/>
</dbReference>
<dbReference type="AlphaFoldDB" id="A9WMV9"/>
<dbReference type="PROSITE" id="PS50983">
    <property type="entry name" value="FE_B12_PBP"/>
    <property type="match status" value="1"/>
</dbReference>
<feature type="signal peptide" evidence="5">
    <location>
        <begin position="1"/>
        <end position="43"/>
    </location>
</feature>
<comment type="similarity">
    <text evidence="2">Belongs to the bacterial solute-binding protein 8 family.</text>
</comment>
<feature type="chain" id="PRO_5039733252" evidence="5">
    <location>
        <begin position="44"/>
        <end position="354"/>
    </location>
</feature>
<evidence type="ECO:0000313" key="7">
    <source>
        <dbReference type="EMBL" id="ABY23420.1"/>
    </source>
</evidence>
<dbReference type="eggNOG" id="COG0614">
    <property type="taxonomic scope" value="Bacteria"/>
</dbReference>
<evidence type="ECO:0000256" key="3">
    <source>
        <dbReference type="ARBA" id="ARBA00022448"/>
    </source>
</evidence>
<dbReference type="STRING" id="288705.RSal33209_1684"/>
<dbReference type="InterPro" id="IPR002491">
    <property type="entry name" value="ABC_transptr_periplasmic_BD"/>
</dbReference>
<organism evidence="7 8">
    <name type="scientific">Renibacterium salmoninarum (strain ATCC 33209 / DSM 20767 / JCM 11484 / NBRC 15589 / NCIMB 2235)</name>
    <dbReference type="NCBI Taxonomy" id="288705"/>
    <lineage>
        <taxon>Bacteria</taxon>
        <taxon>Bacillati</taxon>
        <taxon>Actinomycetota</taxon>
        <taxon>Actinomycetes</taxon>
        <taxon>Micrococcales</taxon>
        <taxon>Micrococcaceae</taxon>
        <taxon>Renibacterium</taxon>
    </lineage>
</organism>
<evidence type="ECO:0000313" key="8">
    <source>
        <dbReference type="Proteomes" id="UP000002007"/>
    </source>
</evidence>
<dbReference type="PANTHER" id="PTHR30532:SF21">
    <property type="entry name" value="SIDEROPHORE-BINDING LIPOPROTEIN YFIY-RELATED"/>
    <property type="match status" value="1"/>
</dbReference>
<dbReference type="EMBL" id="CP000910">
    <property type="protein sequence ID" value="ABY23420.1"/>
    <property type="molecule type" value="Genomic_DNA"/>
</dbReference>
<keyword evidence="4 5" id="KW-0732">Signal</keyword>
<keyword evidence="8" id="KW-1185">Reference proteome</keyword>
<dbReference type="SUPFAM" id="SSF53807">
    <property type="entry name" value="Helical backbone' metal receptor"/>
    <property type="match status" value="1"/>
</dbReference>
<name>A9WMV9_RENSM</name>
<protein>
    <submittedName>
        <fullName evidence="7">Ferric enterobactin transport system, periplasmic components</fullName>
    </submittedName>
</protein>
<dbReference type="KEGG" id="rsa:RSal33209_1684"/>
<sequence length="354" mass="37636">MFVHSCKPKSRKGNRVIFRSLRSNRLIKTLAGTATALALLATAACGAASTPGQSASSSASGSDASFPLTLQHAMGSTTIPEKPLRIVALDPSYVDATLLLGGKLVGYAQYRQDPKSPFARYLGDVSEQTKDAVNVGTMAEPNLEKILDLKPDLIISAKVRQEALYPQLAKIAPTVFSQSTGPTWKQNIVLLGTAMGEKAKAESLVASYVADAKKLGAEILAKDPAATYSLVRFVGESTARLYSSKSFIGEIMNDMGIPRPQGAPDSTDQIFVTLSTEEILKADAKTILVATWKTTGSEGEKAVAQSQEFESNPLWSRLTGKKVEVDDATFVASVSIQGARAVMAELAKSYGVTQ</sequence>
<dbReference type="Gene3D" id="3.40.50.1980">
    <property type="entry name" value="Nitrogenase molybdenum iron protein domain"/>
    <property type="match status" value="2"/>
</dbReference>
<evidence type="ECO:0000256" key="1">
    <source>
        <dbReference type="ARBA" id="ARBA00004196"/>
    </source>
</evidence>
<keyword evidence="3" id="KW-0813">Transport</keyword>
<evidence type="ECO:0000256" key="5">
    <source>
        <dbReference type="SAM" id="SignalP"/>
    </source>
</evidence>
<dbReference type="InterPro" id="IPR051313">
    <property type="entry name" value="Bact_iron-sidero_bind"/>
</dbReference>
<evidence type="ECO:0000259" key="6">
    <source>
        <dbReference type="PROSITE" id="PS50983"/>
    </source>
</evidence>
<dbReference type="Proteomes" id="UP000002007">
    <property type="component" value="Chromosome"/>
</dbReference>
<dbReference type="HOGENOM" id="CLU_038034_0_2_11"/>
<gene>
    <name evidence="7" type="ordered locus">RSal33209_1684</name>
</gene>
<reference evidence="8" key="1">
    <citation type="journal article" date="2008" name="J. Bacteriol.">
        <title>Genome sequence of the fish pathogen Renibacterium salmoninarum suggests reductive evolution away from an environmental Arthrobacter ancestor.</title>
        <authorList>
            <person name="Wiens G.D."/>
            <person name="Rockey D.D."/>
            <person name="Wu Z."/>
            <person name="Chang J."/>
            <person name="Levy R."/>
            <person name="Crane S."/>
            <person name="Chen D.S."/>
            <person name="Capri G.R."/>
            <person name="Burnett J.R."/>
            <person name="Sudheesh P.S."/>
            <person name="Schipma M.J."/>
            <person name="Burd H."/>
            <person name="Bhattacharyya A."/>
            <person name="Rhodes L.D."/>
            <person name="Kaul R."/>
            <person name="Strom M.S."/>
        </authorList>
    </citation>
    <scope>NUCLEOTIDE SEQUENCE [LARGE SCALE GENOMIC DNA]</scope>
    <source>
        <strain evidence="8">ATCC 33209 / DSM 20767 / JCM 11484 / NBRC 15589 / NCIMB 2235</strain>
    </source>
</reference>
<evidence type="ECO:0000256" key="4">
    <source>
        <dbReference type="ARBA" id="ARBA00022729"/>
    </source>
</evidence>
<comment type="subcellular location">
    <subcellularLocation>
        <location evidence="1">Cell envelope</location>
    </subcellularLocation>
</comment>
<dbReference type="CDD" id="cd01146">
    <property type="entry name" value="FhuD"/>
    <property type="match status" value="1"/>
</dbReference>
<dbReference type="GO" id="GO:1901678">
    <property type="term" value="P:iron coordination entity transport"/>
    <property type="evidence" value="ECO:0007669"/>
    <property type="project" value="UniProtKB-ARBA"/>
</dbReference>
<dbReference type="Pfam" id="PF01497">
    <property type="entry name" value="Peripla_BP_2"/>
    <property type="match status" value="1"/>
</dbReference>
<feature type="domain" description="Fe/B12 periplasmic-binding" evidence="6">
    <location>
        <begin position="85"/>
        <end position="354"/>
    </location>
</feature>
<accession>A9WMV9</accession>